<evidence type="ECO:0000313" key="12">
    <source>
        <dbReference type="EMBL" id="KAH0886377.1"/>
    </source>
</evidence>
<reference evidence="12 13" key="1">
    <citation type="submission" date="2021-05" db="EMBL/GenBank/DDBJ databases">
        <title>Genome Assembly of Synthetic Allotetraploid Brassica napus Reveals Homoeologous Exchanges between Subgenomes.</title>
        <authorList>
            <person name="Davis J.T."/>
        </authorList>
    </citation>
    <scope>NUCLEOTIDE SEQUENCE [LARGE SCALE GENOMIC DNA]</scope>
    <source>
        <strain evidence="13">cv. Da-Ae</strain>
        <tissue evidence="12">Seedling</tissue>
    </source>
</reference>
<evidence type="ECO:0000256" key="6">
    <source>
        <dbReference type="ARBA" id="ARBA00022989"/>
    </source>
</evidence>
<name>A0ABQ8A1K1_BRANA</name>
<feature type="transmembrane region" description="Helical" evidence="10">
    <location>
        <begin position="265"/>
        <end position="282"/>
    </location>
</feature>
<feature type="transmembrane region" description="Helical" evidence="10">
    <location>
        <begin position="351"/>
        <end position="375"/>
    </location>
</feature>
<evidence type="ECO:0000256" key="2">
    <source>
        <dbReference type="ARBA" id="ARBA00022448"/>
    </source>
</evidence>
<keyword evidence="5" id="KW-0630">Potassium</keyword>
<evidence type="ECO:0000256" key="3">
    <source>
        <dbReference type="ARBA" id="ARBA00022538"/>
    </source>
</evidence>
<comment type="caution">
    <text evidence="12">The sequence shown here is derived from an EMBL/GenBank/DDBJ whole genome shotgun (WGS) entry which is preliminary data.</text>
</comment>
<dbReference type="Pfam" id="PF00999">
    <property type="entry name" value="Na_H_Exchanger"/>
    <property type="match status" value="1"/>
</dbReference>
<dbReference type="InterPro" id="IPR006153">
    <property type="entry name" value="Cation/H_exchanger_TM"/>
</dbReference>
<evidence type="ECO:0000256" key="1">
    <source>
        <dbReference type="ARBA" id="ARBA00004141"/>
    </source>
</evidence>
<feature type="transmembrane region" description="Helical" evidence="10">
    <location>
        <begin position="128"/>
        <end position="149"/>
    </location>
</feature>
<evidence type="ECO:0000256" key="10">
    <source>
        <dbReference type="SAM" id="Phobius"/>
    </source>
</evidence>
<dbReference type="Proteomes" id="UP000824890">
    <property type="component" value="Unassembled WGS sequence"/>
</dbReference>
<evidence type="ECO:0000256" key="9">
    <source>
        <dbReference type="ARBA" id="ARBA00038341"/>
    </source>
</evidence>
<comment type="subcellular location">
    <subcellularLocation>
        <location evidence="1">Membrane</location>
        <topology evidence="1">Multi-pass membrane protein</topology>
    </subcellularLocation>
</comment>
<dbReference type="InterPro" id="IPR050794">
    <property type="entry name" value="CPA2_transporter"/>
</dbReference>
<dbReference type="InterPro" id="IPR038770">
    <property type="entry name" value="Na+/solute_symporter_sf"/>
</dbReference>
<feature type="domain" description="Cation/H+ exchanger transmembrane" evidence="11">
    <location>
        <begin position="85"/>
        <end position="391"/>
    </location>
</feature>
<keyword evidence="3" id="KW-0633">Potassium transport</keyword>
<evidence type="ECO:0000256" key="4">
    <source>
        <dbReference type="ARBA" id="ARBA00022692"/>
    </source>
</evidence>
<organism evidence="12 13">
    <name type="scientific">Brassica napus</name>
    <name type="common">Rape</name>
    <dbReference type="NCBI Taxonomy" id="3708"/>
    <lineage>
        <taxon>Eukaryota</taxon>
        <taxon>Viridiplantae</taxon>
        <taxon>Streptophyta</taxon>
        <taxon>Embryophyta</taxon>
        <taxon>Tracheophyta</taxon>
        <taxon>Spermatophyta</taxon>
        <taxon>Magnoliopsida</taxon>
        <taxon>eudicotyledons</taxon>
        <taxon>Gunneridae</taxon>
        <taxon>Pentapetalae</taxon>
        <taxon>rosids</taxon>
        <taxon>malvids</taxon>
        <taxon>Brassicales</taxon>
        <taxon>Brassicaceae</taxon>
        <taxon>Brassiceae</taxon>
        <taxon>Brassica</taxon>
    </lineage>
</organism>
<keyword evidence="13" id="KW-1185">Reference proteome</keyword>
<evidence type="ECO:0000256" key="8">
    <source>
        <dbReference type="ARBA" id="ARBA00023136"/>
    </source>
</evidence>
<feature type="transmembrane region" description="Helical" evidence="10">
    <location>
        <begin position="196"/>
        <end position="220"/>
    </location>
</feature>
<protein>
    <recommendedName>
        <fullName evidence="11">Cation/H+ exchanger transmembrane domain-containing protein</fullName>
    </recommendedName>
</protein>
<dbReference type="PANTHER" id="PTHR32468:SF140">
    <property type="entry name" value="GENOME ASSEMBLY, CHROMOSOME: A04"/>
    <property type="match status" value="1"/>
</dbReference>
<feature type="transmembrane region" description="Helical" evidence="10">
    <location>
        <begin position="96"/>
        <end position="116"/>
    </location>
</feature>
<gene>
    <name evidence="12" type="ORF">HID58_062473</name>
</gene>
<sequence>MVKWSESSDPHRFENKVNREVIGVILSHDNNIMKFLGLFPHKTYLMEMGNNTNLDTGNYGDTELDVEWAGLLMNVLLTVSGDKSIIQEILFPENRIDIPGCLGSFGFMMFWFLNGVKMDVNTIFKAEAHARLTGVAAAALPITVGLLLYKYKSLENRPLKAIEYNTLLLMESLTSFSEIARLLLDLGMNHSSVGQVALSTSVVSNTVGLMFWLVIVPLGFQSLVQGVGLLLQMFFFIVIVFAVVRPIMFKVIIRKREGRPIEDKYIYVILVMVFLSCMYWDGLEQFPALGAFILGLSIPNEHPIGSALVERLESFNFGMVLPLFMSASMLRSDIRVWKDILTFYSTNDKKLAVASLVFLIFLLKLSVSMIVPYLFKMPLKDSIILSLIMSHKAFGQRYLLDPSFPFS</sequence>
<keyword evidence="2" id="KW-0813">Transport</keyword>
<feature type="transmembrane region" description="Helical" evidence="10">
    <location>
        <begin position="226"/>
        <end position="244"/>
    </location>
</feature>
<evidence type="ECO:0000259" key="11">
    <source>
        <dbReference type="Pfam" id="PF00999"/>
    </source>
</evidence>
<proteinExistence type="inferred from homology"/>
<accession>A0ABQ8A1K1</accession>
<dbReference type="EMBL" id="JAGKQM010000014">
    <property type="protein sequence ID" value="KAH0886377.1"/>
    <property type="molecule type" value="Genomic_DNA"/>
</dbReference>
<comment type="similarity">
    <text evidence="9">Belongs to the monovalent cation:proton antiporter 2 (CPA2) transporter (TC 2.A.37) family. CHX (TC 2.A.37.4) subfamily.</text>
</comment>
<evidence type="ECO:0000313" key="13">
    <source>
        <dbReference type="Proteomes" id="UP000824890"/>
    </source>
</evidence>
<keyword evidence="4 10" id="KW-0812">Transmembrane</keyword>
<keyword evidence="6 10" id="KW-1133">Transmembrane helix</keyword>
<dbReference type="Gene3D" id="1.20.1530.20">
    <property type="match status" value="1"/>
</dbReference>
<keyword evidence="7" id="KW-0406">Ion transport</keyword>
<evidence type="ECO:0000256" key="5">
    <source>
        <dbReference type="ARBA" id="ARBA00022958"/>
    </source>
</evidence>
<keyword evidence="8 10" id="KW-0472">Membrane</keyword>
<dbReference type="PANTHER" id="PTHR32468">
    <property type="entry name" value="CATION/H + ANTIPORTER"/>
    <property type="match status" value="1"/>
</dbReference>
<evidence type="ECO:0000256" key="7">
    <source>
        <dbReference type="ARBA" id="ARBA00023065"/>
    </source>
</evidence>